<organism evidence="2">
    <name type="scientific">uncultured organism MedDCM-OCT-S11-C235</name>
    <dbReference type="NCBI Taxonomy" id="743657"/>
    <lineage>
        <taxon>unclassified sequences</taxon>
        <taxon>environmental samples</taxon>
    </lineage>
</organism>
<dbReference type="EMBL" id="GU943144">
    <property type="protein sequence ID" value="ADD96518.1"/>
    <property type="molecule type" value="Genomic_DNA"/>
</dbReference>
<sequence>MNMNSIVKDVINEMMDPENLKEAERRGKLKRRRAGHLNRLFRQRQRHHQKKKN</sequence>
<accession>D6PLB7</accession>
<proteinExistence type="predicted"/>
<feature type="region of interest" description="Disordered" evidence="1">
    <location>
        <begin position="30"/>
        <end position="53"/>
    </location>
</feature>
<name>D6PLB7_9ZZZZ</name>
<protein>
    <submittedName>
        <fullName evidence="2">Uncharacterized protein</fullName>
    </submittedName>
</protein>
<evidence type="ECO:0000256" key="1">
    <source>
        <dbReference type="SAM" id="MobiDB-lite"/>
    </source>
</evidence>
<dbReference type="AlphaFoldDB" id="D6PLB7"/>
<reference evidence="2" key="1">
    <citation type="journal article" date="2010" name="ISME J.">
        <title>Metagenome of the Mediterranean deep chlorophyll maximum studied by direct and fosmid library 454 pyrosequencing.</title>
        <authorList>
            <person name="Ghai R."/>
            <person name="Martin-Cuadrado A.B."/>
            <person name="Molto A.G."/>
            <person name="Heredia I.G."/>
            <person name="Cabrera R."/>
            <person name="Martin J."/>
            <person name="Verdu M."/>
            <person name="Deschamps P."/>
            <person name="Moreira D."/>
            <person name="Lopez-Garcia P."/>
            <person name="Mira A."/>
            <person name="Rodriguez-Valera F."/>
        </authorList>
    </citation>
    <scope>NUCLEOTIDE SEQUENCE</scope>
</reference>
<evidence type="ECO:0000313" key="2">
    <source>
        <dbReference type="EMBL" id="ADD96518.1"/>
    </source>
</evidence>